<feature type="compositionally biased region" description="Basic and acidic residues" evidence="1">
    <location>
        <begin position="37"/>
        <end position="46"/>
    </location>
</feature>
<evidence type="ECO:0000256" key="2">
    <source>
        <dbReference type="SAM" id="Phobius"/>
    </source>
</evidence>
<keyword evidence="2" id="KW-1133">Transmembrane helix</keyword>
<proteinExistence type="predicted"/>
<dbReference type="InterPro" id="IPR037185">
    <property type="entry name" value="EmrE-like"/>
</dbReference>
<reference evidence="3 4" key="1">
    <citation type="journal article" date="2015" name="Genome Announc.">
        <title>Genome sequence and annotation of Trichoderma parareesei, the ancestor of the cellulase producer Trichoderma reesei.</title>
        <authorList>
            <person name="Yang D."/>
            <person name="Pomraning K."/>
            <person name="Kopchinskiy A."/>
            <person name="Karimi Aghcheh R."/>
            <person name="Atanasova L."/>
            <person name="Chenthamara K."/>
            <person name="Baker S.E."/>
            <person name="Zhang R."/>
            <person name="Shen Q."/>
            <person name="Freitag M."/>
            <person name="Kubicek C.P."/>
            <person name="Druzhinina I.S."/>
        </authorList>
    </citation>
    <scope>NUCLEOTIDE SEQUENCE [LARGE SCALE GENOMIC DNA]</scope>
    <source>
        <strain evidence="3 4">CBS 125925</strain>
    </source>
</reference>
<feature type="compositionally biased region" description="Low complexity" evidence="1">
    <location>
        <begin position="80"/>
        <end position="95"/>
    </location>
</feature>
<comment type="caution">
    <text evidence="3">The sequence shown here is derived from an EMBL/GenBank/DDBJ whole genome shotgun (WGS) entry which is preliminary data.</text>
</comment>
<evidence type="ECO:0000256" key="1">
    <source>
        <dbReference type="SAM" id="MobiDB-lite"/>
    </source>
</evidence>
<feature type="transmembrane region" description="Helical" evidence="2">
    <location>
        <begin position="143"/>
        <end position="162"/>
    </location>
</feature>
<keyword evidence="2" id="KW-0472">Membrane</keyword>
<evidence type="ECO:0000313" key="3">
    <source>
        <dbReference type="EMBL" id="OTA04441.1"/>
    </source>
</evidence>
<sequence length="494" mass="53429">MGPDNLRPGLFHETTADGRSSEPLLSKPDSAADAGDLGDKDVERGRSSRSPGDDGLSGHSGASNSRSASTPLYPYDSPVSRPAMTRRSTMRSRSPGQLAASSARKKYTYAAFFLVLSLVAFCIQTELSAYIQGDLGWDKAYCMMFFTHSSWVLMWPAQLLILRLQKRDMPWPAFWRRHLQLVRSTALMVELQTLDVFGLQRPAAKSVRYLARTTAFITTALTVAGLSWYLAVSLTTPSDLTAIYNCSAFFAYAFSVPLLKEPLRLDKSVAVIIAIIGVLVVAYGDTGGSGAGSDAQSGQGGGDDADVDAGSRFLGNIIIGVGSVLYGLYEVLYKRFACPPDGVSPGRGMIFANTFGSCIGLFTLTVLWIPLPILHWLGLEIFEMPDASTCWLILFAVLANATFSASFLILISLTSPVLSSVAALLTIFIVAIADWFITGQPLSPAAVLGGSMIIVAFGALSWSTYREMMEHEMEKRRVDLTDSDEDGDLSSHED</sequence>
<dbReference type="AlphaFoldDB" id="A0A2H2ZWU5"/>
<keyword evidence="4" id="KW-1185">Reference proteome</keyword>
<feature type="region of interest" description="Disordered" evidence="1">
    <location>
        <begin position="1"/>
        <end position="97"/>
    </location>
</feature>
<dbReference type="GO" id="GO:0030234">
    <property type="term" value="F:enzyme regulator activity"/>
    <property type="evidence" value="ECO:0007669"/>
    <property type="project" value="InterPro"/>
</dbReference>
<accession>A0A2H2ZWU5</accession>
<dbReference type="OrthoDB" id="10062838at2759"/>
<feature type="transmembrane region" description="Helical" evidence="2">
    <location>
        <begin position="443"/>
        <end position="465"/>
    </location>
</feature>
<feature type="transmembrane region" description="Helical" evidence="2">
    <location>
        <begin position="350"/>
        <end position="371"/>
    </location>
</feature>
<dbReference type="GO" id="GO:0006874">
    <property type="term" value="P:intracellular calcium ion homeostasis"/>
    <property type="evidence" value="ECO:0007669"/>
    <property type="project" value="InterPro"/>
</dbReference>
<dbReference type="PANTHER" id="PTHR19346:SF4">
    <property type="entry name" value="SUGAR PHOSPHATE TRANSPORTER DOMAIN-CONTAINING PROTEIN"/>
    <property type="match status" value="1"/>
</dbReference>
<feature type="transmembrane region" description="Helical" evidence="2">
    <location>
        <begin position="417"/>
        <end position="437"/>
    </location>
</feature>
<name>A0A2H2ZWU5_TRIPA</name>
<dbReference type="Pfam" id="PF16965">
    <property type="entry name" value="CSG2"/>
    <property type="match status" value="1"/>
</dbReference>
<dbReference type="EMBL" id="LFMI01000514">
    <property type="protein sequence ID" value="OTA04441.1"/>
    <property type="molecule type" value="Genomic_DNA"/>
</dbReference>
<protein>
    <recommendedName>
        <fullName evidence="5">EamA domain-containing protein</fullName>
    </recommendedName>
</protein>
<gene>
    <name evidence="3" type="ORF">A9Z42_0050280</name>
</gene>
<feature type="transmembrane region" description="Helical" evidence="2">
    <location>
        <begin position="107"/>
        <end position="131"/>
    </location>
</feature>
<evidence type="ECO:0008006" key="5">
    <source>
        <dbReference type="Google" id="ProtNLM"/>
    </source>
</evidence>
<feature type="transmembrane region" description="Helical" evidence="2">
    <location>
        <begin position="391"/>
        <end position="410"/>
    </location>
</feature>
<feature type="transmembrane region" description="Helical" evidence="2">
    <location>
        <begin position="209"/>
        <end position="230"/>
    </location>
</feature>
<feature type="transmembrane region" description="Helical" evidence="2">
    <location>
        <begin position="242"/>
        <end position="259"/>
    </location>
</feature>
<dbReference type="Proteomes" id="UP000219286">
    <property type="component" value="Unassembled WGS sequence"/>
</dbReference>
<organism evidence="3 4">
    <name type="scientific">Trichoderma parareesei</name>
    <name type="common">Filamentous fungus</name>
    <dbReference type="NCBI Taxonomy" id="858221"/>
    <lineage>
        <taxon>Eukaryota</taxon>
        <taxon>Fungi</taxon>
        <taxon>Dikarya</taxon>
        <taxon>Ascomycota</taxon>
        <taxon>Pezizomycotina</taxon>
        <taxon>Sordariomycetes</taxon>
        <taxon>Hypocreomycetidae</taxon>
        <taxon>Hypocreales</taxon>
        <taxon>Hypocreaceae</taxon>
        <taxon>Trichoderma</taxon>
    </lineage>
</organism>
<dbReference type="SUPFAM" id="SSF103481">
    <property type="entry name" value="Multidrug resistance efflux transporter EmrE"/>
    <property type="match status" value="2"/>
</dbReference>
<dbReference type="GO" id="GO:0005789">
    <property type="term" value="C:endoplasmic reticulum membrane"/>
    <property type="evidence" value="ECO:0007669"/>
    <property type="project" value="InterPro"/>
</dbReference>
<feature type="compositionally biased region" description="Polar residues" evidence="1">
    <location>
        <begin position="60"/>
        <end position="70"/>
    </location>
</feature>
<evidence type="ECO:0000313" key="4">
    <source>
        <dbReference type="Proteomes" id="UP000219286"/>
    </source>
</evidence>
<dbReference type="InterPro" id="IPR031581">
    <property type="entry name" value="Csg2"/>
</dbReference>
<feature type="transmembrane region" description="Helical" evidence="2">
    <location>
        <begin position="268"/>
        <end position="284"/>
    </location>
</feature>
<keyword evidence="2" id="KW-0812">Transmembrane</keyword>
<feature type="transmembrane region" description="Helical" evidence="2">
    <location>
        <begin position="313"/>
        <end position="329"/>
    </location>
</feature>
<dbReference type="PANTHER" id="PTHR19346">
    <property type="entry name" value="SUGAR PHOSPHATE TRANSPORTER DOMAIN-CONTAINING PROTEIN"/>
    <property type="match status" value="1"/>
</dbReference>
<dbReference type="InterPro" id="IPR026505">
    <property type="entry name" value="Solute_c_fam_35_mem_F3/F4"/>
</dbReference>